<gene>
    <name evidence="2" type="ORF">CSW37_09425</name>
</gene>
<evidence type="ECO:0000256" key="1">
    <source>
        <dbReference type="SAM" id="SignalP"/>
    </source>
</evidence>
<evidence type="ECO:0000313" key="2">
    <source>
        <dbReference type="EMBL" id="RTH34070.1"/>
    </source>
</evidence>
<keyword evidence="1" id="KW-0732">Signal</keyword>
<proteinExistence type="predicted"/>
<dbReference type="PROSITE" id="PS51257">
    <property type="entry name" value="PROKAR_LIPOPROTEIN"/>
    <property type="match status" value="1"/>
</dbReference>
<name>A0A430SCF8_THESC</name>
<accession>A0A430SCF8</accession>
<sequence length="423" mass="43167">MRTLGLTLFGALALLGLAGCGGGTPPPANSITLTVVDSQSAGYAAAYQVGNGPWIAFTPSSAHTYTFTLGSNTKYGVAVRCNPAVPLTPPEVHVIQATSAELSNPKVTCSTPNPSPVTYTLNVDVSAVPGVASGDVVTVSGSGYSAGSSVANPANPIPVGLYQPPGSQDLLVTVWSGAQFRAAKVLRNVNVIASGSSGATLSAGDALPLATVNTALPAGFTPTFGAGRVEYFSQDNKGSGVVGNASGTSALSFTYRPVSGFASGDRYVAVGIAYDSSNVLERFRGFTTGNVSLALPSPWPTGSLTVTCVAHPTVTGLIYADPNVRAYEIVLEDATLVYRVTLGKGWLGSSSSYSVPDLSSQLGYSPFAPWTTVYVSISALLSPQPVLGLDKNDPASFTGATDISLVHASDQYVLSNTGNITLP</sequence>
<reference evidence="2 3" key="1">
    <citation type="journal article" date="2019" name="Extremophiles">
        <title>Biogeography of thermophiles and predominance of Thermus scotoductus in domestic water heaters.</title>
        <authorList>
            <person name="Wilpiszeski R.L."/>
            <person name="Zhang Z."/>
            <person name="House C.H."/>
        </authorList>
    </citation>
    <scope>NUCLEOTIDE SEQUENCE [LARGE SCALE GENOMIC DNA]</scope>
    <source>
        <strain evidence="2 3">24_S24</strain>
    </source>
</reference>
<evidence type="ECO:0000313" key="3">
    <source>
        <dbReference type="Proteomes" id="UP000288051"/>
    </source>
</evidence>
<feature type="chain" id="PRO_5019433845" evidence="1">
    <location>
        <begin position="19"/>
        <end position="423"/>
    </location>
</feature>
<dbReference type="Proteomes" id="UP000288051">
    <property type="component" value="Unassembled WGS sequence"/>
</dbReference>
<dbReference type="EMBL" id="PELZ01000355">
    <property type="protein sequence ID" value="RTH34070.1"/>
    <property type="molecule type" value="Genomic_DNA"/>
</dbReference>
<dbReference type="AlphaFoldDB" id="A0A430SCF8"/>
<comment type="caution">
    <text evidence="2">The sequence shown here is derived from an EMBL/GenBank/DDBJ whole genome shotgun (WGS) entry which is preliminary data.</text>
</comment>
<protein>
    <submittedName>
        <fullName evidence="2">Peptidase S8 and S53 subtilisin kexin sedolisin</fullName>
    </submittedName>
</protein>
<organism evidence="2 3">
    <name type="scientific">Thermus scotoductus</name>
    <dbReference type="NCBI Taxonomy" id="37636"/>
    <lineage>
        <taxon>Bacteria</taxon>
        <taxon>Thermotogati</taxon>
        <taxon>Deinococcota</taxon>
        <taxon>Deinococci</taxon>
        <taxon>Thermales</taxon>
        <taxon>Thermaceae</taxon>
        <taxon>Thermus</taxon>
    </lineage>
</organism>
<feature type="signal peptide" evidence="1">
    <location>
        <begin position="1"/>
        <end position="18"/>
    </location>
</feature>